<dbReference type="CDD" id="cd16277">
    <property type="entry name" value="metallo-hydrolase-like_MBL-fold"/>
    <property type="match status" value="1"/>
</dbReference>
<gene>
    <name evidence="6" type="ORF">GCM10022247_38340</name>
</gene>
<keyword evidence="7" id="KW-1185">Reference proteome</keyword>
<dbReference type="EMBL" id="BAABAL010000013">
    <property type="protein sequence ID" value="GAA4012096.1"/>
    <property type="molecule type" value="Genomic_DNA"/>
</dbReference>
<protein>
    <submittedName>
        <fullName evidence="6">MBL fold metallo-hydrolase</fullName>
    </submittedName>
</protein>
<reference evidence="7" key="1">
    <citation type="journal article" date="2019" name="Int. J. Syst. Evol. Microbiol.">
        <title>The Global Catalogue of Microorganisms (GCM) 10K type strain sequencing project: providing services to taxonomists for standard genome sequencing and annotation.</title>
        <authorList>
            <consortium name="The Broad Institute Genomics Platform"/>
            <consortium name="The Broad Institute Genome Sequencing Center for Infectious Disease"/>
            <person name="Wu L."/>
            <person name="Ma J."/>
        </authorList>
    </citation>
    <scope>NUCLEOTIDE SEQUENCE [LARGE SCALE GENOMIC DNA]</scope>
    <source>
        <strain evidence="7">JCM 17342</strain>
    </source>
</reference>
<organism evidence="6 7">
    <name type="scientific">Allokutzneria multivorans</name>
    <dbReference type="NCBI Taxonomy" id="1142134"/>
    <lineage>
        <taxon>Bacteria</taxon>
        <taxon>Bacillati</taxon>
        <taxon>Actinomycetota</taxon>
        <taxon>Actinomycetes</taxon>
        <taxon>Pseudonocardiales</taxon>
        <taxon>Pseudonocardiaceae</taxon>
        <taxon>Allokutzneria</taxon>
    </lineage>
</organism>
<dbReference type="PANTHER" id="PTHR42978">
    <property type="entry name" value="QUORUM-QUENCHING LACTONASE YTNP-RELATED-RELATED"/>
    <property type="match status" value="1"/>
</dbReference>
<dbReference type="InterPro" id="IPR036866">
    <property type="entry name" value="RibonucZ/Hydroxyglut_hydro"/>
</dbReference>
<accession>A0ABP7SIR8</accession>
<comment type="caution">
    <text evidence="6">The sequence shown here is derived from an EMBL/GenBank/DDBJ whole genome shotgun (WGS) entry which is preliminary data.</text>
</comment>
<dbReference type="Gene3D" id="3.60.15.10">
    <property type="entry name" value="Ribonuclease Z/Hydroxyacylglutathione hydrolase-like"/>
    <property type="match status" value="1"/>
</dbReference>
<dbReference type="SUPFAM" id="SSF56281">
    <property type="entry name" value="Metallo-hydrolase/oxidoreductase"/>
    <property type="match status" value="1"/>
</dbReference>
<name>A0ABP7SIR8_9PSEU</name>
<evidence type="ECO:0000256" key="2">
    <source>
        <dbReference type="ARBA" id="ARBA00022723"/>
    </source>
</evidence>
<evidence type="ECO:0000313" key="7">
    <source>
        <dbReference type="Proteomes" id="UP001501747"/>
    </source>
</evidence>
<sequence length="286" mass="30669">MSRPAERAQVRVGQTTVTYLPDGHAWLNPAVFLPASVPEGWAAHDAFLDRRGWFPVSIGSFLIRTADRAVLVDLGLGAVDFALPGAAEFHGGGLLTALAEEGLSPNDIDTVMYTHLHHDHVGWTTRDSNLTFPNARHLVSEAEWEHWHGTAELVGPDPDAVQRPLSEVIGFVGDGDTVAPGVHVLATPGHTPGHSSVEVRDPGGADPRRVLILGDVMHCQVQITESHWSFAFDVDPAQGVATREHVVKDVEDERTILAGGHFAGQVFGRVLTATPLRTWASGLGVG</sequence>
<dbReference type="SMART" id="SM00849">
    <property type="entry name" value="Lactamase_B"/>
    <property type="match status" value="1"/>
</dbReference>
<dbReference type="InterPro" id="IPR001279">
    <property type="entry name" value="Metallo-B-lactamas"/>
</dbReference>
<keyword evidence="2" id="KW-0479">Metal-binding</keyword>
<evidence type="ECO:0000313" key="6">
    <source>
        <dbReference type="EMBL" id="GAA4012096.1"/>
    </source>
</evidence>
<dbReference type="InterPro" id="IPR051013">
    <property type="entry name" value="MBL_superfamily_lactonases"/>
</dbReference>
<keyword evidence="3" id="KW-0378">Hydrolase</keyword>
<evidence type="ECO:0000259" key="5">
    <source>
        <dbReference type="SMART" id="SM00849"/>
    </source>
</evidence>
<evidence type="ECO:0000256" key="4">
    <source>
        <dbReference type="ARBA" id="ARBA00022833"/>
    </source>
</evidence>
<dbReference type="RefSeq" id="WP_344876628.1">
    <property type="nucleotide sequence ID" value="NZ_BAABAL010000013.1"/>
</dbReference>
<dbReference type="Pfam" id="PF00753">
    <property type="entry name" value="Lactamase_B"/>
    <property type="match status" value="1"/>
</dbReference>
<proteinExistence type="inferred from homology"/>
<evidence type="ECO:0000256" key="3">
    <source>
        <dbReference type="ARBA" id="ARBA00022801"/>
    </source>
</evidence>
<comment type="similarity">
    <text evidence="1">Belongs to the metallo-beta-lactamase superfamily.</text>
</comment>
<evidence type="ECO:0000256" key="1">
    <source>
        <dbReference type="ARBA" id="ARBA00007749"/>
    </source>
</evidence>
<dbReference type="Proteomes" id="UP001501747">
    <property type="component" value="Unassembled WGS sequence"/>
</dbReference>
<keyword evidence="4" id="KW-0862">Zinc</keyword>
<dbReference type="PANTHER" id="PTHR42978:SF6">
    <property type="entry name" value="QUORUM-QUENCHING LACTONASE YTNP-RELATED"/>
    <property type="match status" value="1"/>
</dbReference>
<feature type="domain" description="Metallo-beta-lactamase" evidence="5">
    <location>
        <begin position="57"/>
        <end position="261"/>
    </location>
</feature>